<dbReference type="Gene3D" id="1.10.260.40">
    <property type="entry name" value="lambda repressor-like DNA-binding domains"/>
    <property type="match status" value="1"/>
</dbReference>
<evidence type="ECO:0000259" key="2">
    <source>
        <dbReference type="PROSITE" id="PS50943"/>
    </source>
</evidence>
<dbReference type="RefSeq" id="WP_092453977.1">
    <property type="nucleotide sequence ID" value="NZ_FOJI01000008.1"/>
</dbReference>
<evidence type="ECO:0000313" key="4">
    <source>
        <dbReference type="Proteomes" id="UP000199701"/>
    </source>
</evidence>
<sequence length="99" mass="11499">MVFQEELNIKELISEERERDPKFKQAWDNSRLEYKILGEVIKARKANGITQKELARKTGFKQQAISRIENKETSPSLATLCRILDELKLDIQIIPKSKA</sequence>
<dbReference type="OrthoDB" id="1955333at2"/>
<proteinExistence type="predicted"/>
<protein>
    <submittedName>
        <fullName evidence="3">Helix-turn-helix</fullName>
    </submittedName>
</protein>
<dbReference type="PANTHER" id="PTHR46797">
    <property type="entry name" value="HTH-TYPE TRANSCRIPTIONAL REGULATOR"/>
    <property type="match status" value="1"/>
</dbReference>
<dbReference type="Proteomes" id="UP000199701">
    <property type="component" value="Unassembled WGS sequence"/>
</dbReference>
<keyword evidence="4" id="KW-1185">Reference proteome</keyword>
<reference evidence="3 4" key="1">
    <citation type="submission" date="2016-10" db="EMBL/GenBank/DDBJ databases">
        <authorList>
            <person name="de Groot N.N."/>
        </authorList>
    </citation>
    <scope>NUCLEOTIDE SEQUENCE [LARGE SCALE GENOMIC DNA]</scope>
    <source>
        <strain evidence="3 4">DSM 9179</strain>
    </source>
</reference>
<dbReference type="GO" id="GO:0005829">
    <property type="term" value="C:cytosol"/>
    <property type="evidence" value="ECO:0007669"/>
    <property type="project" value="TreeGrafter"/>
</dbReference>
<dbReference type="CDD" id="cd00093">
    <property type="entry name" value="HTH_XRE"/>
    <property type="match status" value="1"/>
</dbReference>
<name>A0A1I0QHS5_9FIRM</name>
<dbReference type="SUPFAM" id="SSF47413">
    <property type="entry name" value="lambda repressor-like DNA-binding domains"/>
    <property type="match status" value="1"/>
</dbReference>
<dbReference type="PANTHER" id="PTHR46797:SF11">
    <property type="entry name" value="HTH-TYPE TRANSCRIPTIONAL REGULATOR PUUR"/>
    <property type="match status" value="1"/>
</dbReference>
<dbReference type="AlphaFoldDB" id="A0A1I0QHS5"/>
<dbReference type="STRING" id="99656.SAMN05421659_10842"/>
<organism evidence="3 4">
    <name type="scientific">[Clostridium] fimetarium</name>
    <dbReference type="NCBI Taxonomy" id="99656"/>
    <lineage>
        <taxon>Bacteria</taxon>
        <taxon>Bacillati</taxon>
        <taxon>Bacillota</taxon>
        <taxon>Clostridia</taxon>
        <taxon>Lachnospirales</taxon>
        <taxon>Lachnospiraceae</taxon>
    </lineage>
</organism>
<evidence type="ECO:0000313" key="3">
    <source>
        <dbReference type="EMBL" id="SEW26715.1"/>
    </source>
</evidence>
<dbReference type="PROSITE" id="PS50943">
    <property type="entry name" value="HTH_CROC1"/>
    <property type="match status" value="1"/>
</dbReference>
<dbReference type="InterPro" id="IPR001387">
    <property type="entry name" value="Cro/C1-type_HTH"/>
</dbReference>
<dbReference type="InterPro" id="IPR010982">
    <property type="entry name" value="Lambda_DNA-bd_dom_sf"/>
</dbReference>
<evidence type="ECO:0000256" key="1">
    <source>
        <dbReference type="ARBA" id="ARBA00023125"/>
    </source>
</evidence>
<dbReference type="GO" id="GO:0003700">
    <property type="term" value="F:DNA-binding transcription factor activity"/>
    <property type="evidence" value="ECO:0007669"/>
    <property type="project" value="TreeGrafter"/>
</dbReference>
<dbReference type="GO" id="GO:0003677">
    <property type="term" value="F:DNA binding"/>
    <property type="evidence" value="ECO:0007669"/>
    <property type="project" value="UniProtKB-KW"/>
</dbReference>
<feature type="domain" description="HTH cro/C1-type" evidence="2">
    <location>
        <begin position="40"/>
        <end position="94"/>
    </location>
</feature>
<dbReference type="SMART" id="SM00530">
    <property type="entry name" value="HTH_XRE"/>
    <property type="match status" value="1"/>
</dbReference>
<keyword evidence="1" id="KW-0238">DNA-binding</keyword>
<dbReference type="InterPro" id="IPR050807">
    <property type="entry name" value="TransReg_Diox_bact_type"/>
</dbReference>
<dbReference type="Pfam" id="PF01381">
    <property type="entry name" value="HTH_3"/>
    <property type="match status" value="1"/>
</dbReference>
<dbReference type="EMBL" id="FOJI01000008">
    <property type="protein sequence ID" value="SEW26715.1"/>
    <property type="molecule type" value="Genomic_DNA"/>
</dbReference>
<gene>
    <name evidence="3" type="ORF">SAMN05421659_10842</name>
</gene>
<accession>A0A1I0QHS5</accession>